<proteinExistence type="predicted"/>
<evidence type="ECO:0000256" key="1">
    <source>
        <dbReference type="SAM" id="MobiDB-lite"/>
    </source>
</evidence>
<reference evidence="2 3" key="1">
    <citation type="journal article" date="2014" name="Nat. Commun.">
        <title>Multiple recent horizontal transfers of a large genomic region in cheese making fungi.</title>
        <authorList>
            <person name="Cheeseman K."/>
            <person name="Ropars J."/>
            <person name="Renault P."/>
            <person name="Dupont J."/>
            <person name="Gouzy J."/>
            <person name="Branca A."/>
            <person name="Abraham A.L."/>
            <person name="Ceppi M."/>
            <person name="Conseiller E."/>
            <person name="Debuchy R."/>
            <person name="Malagnac F."/>
            <person name="Goarin A."/>
            <person name="Silar P."/>
            <person name="Lacoste S."/>
            <person name="Sallet E."/>
            <person name="Bensimon A."/>
            <person name="Giraud T."/>
            <person name="Brygoo Y."/>
        </authorList>
    </citation>
    <scope>NUCLEOTIDE SEQUENCE [LARGE SCALE GENOMIC DNA]</scope>
    <source>
        <strain evidence="3">FM 013</strain>
    </source>
</reference>
<name>A0A0G4PGK8_PENC3</name>
<evidence type="ECO:0000313" key="2">
    <source>
        <dbReference type="EMBL" id="CRL25365.1"/>
    </source>
</evidence>
<protein>
    <submittedName>
        <fullName evidence="2">Str. FM013</fullName>
    </submittedName>
</protein>
<dbReference type="Proteomes" id="UP000053732">
    <property type="component" value="Unassembled WGS sequence"/>
</dbReference>
<feature type="region of interest" description="Disordered" evidence="1">
    <location>
        <begin position="1"/>
        <end position="59"/>
    </location>
</feature>
<keyword evidence="3" id="KW-1185">Reference proteome</keyword>
<dbReference type="EMBL" id="HG793147">
    <property type="protein sequence ID" value="CRL25365.1"/>
    <property type="molecule type" value="Genomic_DNA"/>
</dbReference>
<evidence type="ECO:0000313" key="3">
    <source>
        <dbReference type="Proteomes" id="UP000053732"/>
    </source>
</evidence>
<organism evidence="2 3">
    <name type="scientific">Penicillium camemberti (strain FM 013)</name>
    <dbReference type="NCBI Taxonomy" id="1429867"/>
    <lineage>
        <taxon>Eukaryota</taxon>
        <taxon>Fungi</taxon>
        <taxon>Dikarya</taxon>
        <taxon>Ascomycota</taxon>
        <taxon>Pezizomycotina</taxon>
        <taxon>Eurotiomycetes</taxon>
        <taxon>Eurotiomycetidae</taxon>
        <taxon>Eurotiales</taxon>
        <taxon>Aspergillaceae</taxon>
        <taxon>Penicillium</taxon>
    </lineage>
</organism>
<accession>A0A0G4PGK8</accession>
<gene>
    <name evidence="2" type="ORF">PCAMFM013_S014g000261</name>
</gene>
<dbReference type="AlphaFoldDB" id="A0A0G4PGK8"/>
<sequence>MQDQPNPHLRAPPFIPSEGDQSVLMHCDPSTDWPRPHPKRSSRLGRSERKTTRINWLRK</sequence>